<gene>
    <name evidence="1" type="ORF">HGP05_11610</name>
</gene>
<evidence type="ECO:0000313" key="1">
    <source>
        <dbReference type="EMBL" id="NMX24903.1"/>
    </source>
</evidence>
<proteinExistence type="predicted"/>
<organism evidence="1">
    <name type="scientific">Streptococcus sanguinis</name>
    <dbReference type="NCBI Taxonomy" id="1305"/>
    <lineage>
        <taxon>Bacteria</taxon>
        <taxon>Bacillati</taxon>
        <taxon>Bacillota</taxon>
        <taxon>Bacilli</taxon>
        <taxon>Lactobacillales</taxon>
        <taxon>Streptococcaceae</taxon>
        <taxon>Streptococcus</taxon>
    </lineage>
</organism>
<name>A0A7Y0VBM7_STRSA</name>
<sequence>MLEKGFTKTKRLKNSDKAGNYVVAYLTNLEIDDDQNTKKYVKGARHIYILKVSGFIGVLEELKNQLK</sequence>
<accession>A0A7Y0VBM7</accession>
<dbReference type="AlphaFoldDB" id="A0A7Y0VBM7"/>
<protein>
    <submittedName>
        <fullName evidence="1">Uncharacterized protein</fullName>
    </submittedName>
</protein>
<dbReference type="EMBL" id="JABBCN010000009">
    <property type="protein sequence ID" value="NMX24903.1"/>
    <property type="molecule type" value="Genomic_DNA"/>
</dbReference>
<reference evidence="1" key="1">
    <citation type="submission" date="2020-04" db="EMBL/GenBank/DDBJ databases">
        <authorList>
            <person name="Chakraborty B."/>
            <person name="Walker A.R."/>
            <person name="Burne R.A."/>
        </authorList>
    </citation>
    <scope>NUCLEOTIDE SEQUENCE [LARGE SCALE GENOMIC DNA]</scope>
    <source>
        <strain evidence="1">BCA8</strain>
    </source>
</reference>
<comment type="caution">
    <text evidence="1">The sequence shown here is derived from an EMBL/GenBank/DDBJ whole genome shotgun (WGS) entry which is preliminary data.</text>
</comment>